<dbReference type="AlphaFoldDB" id="M0CNY4"/>
<dbReference type="EMBL" id="AOIU01000031">
    <property type="protein sequence ID" value="ELZ24353.1"/>
    <property type="molecule type" value="Genomic_DNA"/>
</dbReference>
<evidence type="ECO:0000313" key="3">
    <source>
        <dbReference type="Proteomes" id="UP000011626"/>
    </source>
</evidence>
<keyword evidence="1" id="KW-1133">Transmembrane helix</keyword>
<protein>
    <submittedName>
        <fullName evidence="2">Uncharacterized protein</fullName>
    </submittedName>
</protein>
<gene>
    <name evidence="2" type="ORF">C475_13927</name>
</gene>
<feature type="transmembrane region" description="Helical" evidence="1">
    <location>
        <begin position="14"/>
        <end position="37"/>
    </location>
</feature>
<sequence length="149" mass="15573">MDHERTPADETRDLGGLLVAFVLVGLPIGGTVAAVAGPAGYPFGLSMTETMLVTGAVPIALAEATGNRPDAVQSVAFFVAFGVGQISTVLVLALLFVGPTPWALTHLFPLLGAYGLAIRWGPAETARRLRAGLGRLTWIPGEEPPTDRR</sequence>
<name>M0CNY4_9EURY</name>
<keyword evidence="1" id="KW-0472">Membrane</keyword>
<evidence type="ECO:0000256" key="1">
    <source>
        <dbReference type="SAM" id="Phobius"/>
    </source>
</evidence>
<feature type="transmembrane region" description="Helical" evidence="1">
    <location>
        <begin position="74"/>
        <end position="97"/>
    </location>
</feature>
<proteinExistence type="predicted"/>
<keyword evidence="1" id="KW-0812">Transmembrane</keyword>
<organism evidence="2 3">
    <name type="scientific">Halosimplex carlsbadense 2-9-1</name>
    <dbReference type="NCBI Taxonomy" id="797114"/>
    <lineage>
        <taxon>Archaea</taxon>
        <taxon>Methanobacteriati</taxon>
        <taxon>Methanobacteriota</taxon>
        <taxon>Stenosarchaea group</taxon>
        <taxon>Halobacteria</taxon>
        <taxon>Halobacteriales</taxon>
        <taxon>Haloarculaceae</taxon>
        <taxon>Halosimplex</taxon>
    </lineage>
</organism>
<dbReference type="Proteomes" id="UP000011626">
    <property type="component" value="Unassembled WGS sequence"/>
</dbReference>
<feature type="transmembrane region" description="Helical" evidence="1">
    <location>
        <begin position="43"/>
        <end position="62"/>
    </location>
</feature>
<reference evidence="2 3" key="1">
    <citation type="journal article" date="2014" name="PLoS Genet.">
        <title>Phylogenetically driven sequencing of extremely halophilic archaea reveals strategies for static and dynamic osmo-response.</title>
        <authorList>
            <person name="Becker E.A."/>
            <person name="Seitzer P.M."/>
            <person name="Tritt A."/>
            <person name="Larsen D."/>
            <person name="Krusor M."/>
            <person name="Yao A.I."/>
            <person name="Wu D."/>
            <person name="Madern D."/>
            <person name="Eisen J.A."/>
            <person name="Darling A.E."/>
            <person name="Facciotti M.T."/>
        </authorList>
    </citation>
    <scope>NUCLEOTIDE SEQUENCE [LARGE SCALE GENOMIC DNA]</scope>
    <source>
        <strain evidence="2 3">2-9-1</strain>
    </source>
</reference>
<feature type="transmembrane region" description="Helical" evidence="1">
    <location>
        <begin position="103"/>
        <end position="121"/>
    </location>
</feature>
<accession>M0CNY4</accession>
<keyword evidence="3" id="KW-1185">Reference proteome</keyword>
<dbReference type="RefSeq" id="WP_006884457.1">
    <property type="nucleotide sequence ID" value="NZ_AOIU01000031.1"/>
</dbReference>
<comment type="caution">
    <text evidence="2">The sequence shown here is derived from an EMBL/GenBank/DDBJ whole genome shotgun (WGS) entry which is preliminary data.</text>
</comment>
<evidence type="ECO:0000313" key="2">
    <source>
        <dbReference type="EMBL" id="ELZ24353.1"/>
    </source>
</evidence>
<dbReference type="OrthoDB" id="241860at2157"/>